<evidence type="ECO:0000256" key="2">
    <source>
        <dbReference type="ARBA" id="ARBA00022737"/>
    </source>
</evidence>
<reference evidence="4" key="1">
    <citation type="submission" date="2016-06" db="EMBL/GenBank/DDBJ databases">
        <authorList>
            <person name="de Vries S.P.W."/>
            <person name="Hadjirin N.F."/>
            <person name="Lay E.M."/>
            <person name="Zadoks R.N."/>
            <person name="Peacock S.J."/>
            <person name="Parkhill J."/>
            <person name="Grant A.J."/>
            <person name="Mcdougall S."/>
            <person name="Holmes M.A."/>
        </authorList>
    </citation>
    <scope>NUCLEOTIDE SEQUENCE [LARGE SCALE GENOMIC DNA]</scope>
    <source>
        <strain evidence="4">NZ1587</strain>
    </source>
</reference>
<sequence>MMANKYSASEFISNVHALILTKIFYRNARLIRRPFYIRGKRSFKFDSGLTLGHACRFDLLGDAEKRLIIGRNCEIGDYVHIVAHESVTLGDDVLIASKVFISDTSHGSYSGDFQDSPLVKPNDRKLVTKAVNIGSNVWIGENVVILPGVKIGNGSIIGANSVVNKDVADNSIVVGSPARVIKQYNFEQQLWRKKEN</sequence>
<evidence type="ECO:0000313" key="3">
    <source>
        <dbReference type="EMBL" id="OJF73030.1"/>
    </source>
</evidence>
<dbReference type="PROSITE" id="PS00101">
    <property type="entry name" value="HEXAPEP_TRANSFERASES"/>
    <property type="match status" value="1"/>
</dbReference>
<proteinExistence type="predicted"/>
<dbReference type="InterPro" id="IPR018357">
    <property type="entry name" value="Hexapep_transf_CS"/>
</dbReference>
<dbReference type="PANTHER" id="PTHR23416">
    <property type="entry name" value="SIALIC ACID SYNTHASE-RELATED"/>
    <property type="match status" value="1"/>
</dbReference>
<name>A0A1L8MQH7_9STRE</name>
<dbReference type="Proteomes" id="UP000182015">
    <property type="component" value="Unassembled WGS sequence"/>
</dbReference>
<evidence type="ECO:0000256" key="1">
    <source>
        <dbReference type="ARBA" id="ARBA00022679"/>
    </source>
</evidence>
<evidence type="ECO:0000313" key="4">
    <source>
        <dbReference type="Proteomes" id="UP000182015"/>
    </source>
</evidence>
<keyword evidence="2" id="KW-0677">Repeat</keyword>
<dbReference type="GO" id="GO:0016740">
    <property type="term" value="F:transferase activity"/>
    <property type="evidence" value="ECO:0007669"/>
    <property type="project" value="UniProtKB-KW"/>
</dbReference>
<dbReference type="Gene3D" id="2.160.10.10">
    <property type="entry name" value="Hexapeptide repeat proteins"/>
    <property type="match status" value="1"/>
</dbReference>
<keyword evidence="1 3" id="KW-0808">Transferase</keyword>
<organism evidence="3 4">
    <name type="scientific">Streptococcus bovimastitidis</name>
    <dbReference type="NCBI Taxonomy" id="1856638"/>
    <lineage>
        <taxon>Bacteria</taxon>
        <taxon>Bacillati</taxon>
        <taxon>Bacillota</taxon>
        <taxon>Bacilli</taxon>
        <taxon>Lactobacillales</taxon>
        <taxon>Streptococcaceae</taxon>
        <taxon>Streptococcus</taxon>
    </lineage>
</organism>
<dbReference type="Pfam" id="PF14602">
    <property type="entry name" value="Hexapep_2"/>
    <property type="match status" value="1"/>
</dbReference>
<accession>A0A1L8MQH7</accession>
<dbReference type="OrthoDB" id="9801697at2"/>
<dbReference type="InterPro" id="IPR001451">
    <property type="entry name" value="Hexapep"/>
</dbReference>
<protein>
    <submittedName>
        <fullName evidence="3">Acetyltransferase</fullName>
    </submittedName>
</protein>
<dbReference type="AlphaFoldDB" id="A0A1L8MQH7"/>
<keyword evidence="4" id="KW-1185">Reference proteome</keyword>
<dbReference type="PANTHER" id="PTHR23416:SF78">
    <property type="entry name" value="LIPOPOLYSACCHARIDE BIOSYNTHESIS O-ACETYL TRANSFERASE WBBJ-RELATED"/>
    <property type="match status" value="1"/>
</dbReference>
<gene>
    <name evidence="3" type="ORF">A9Q68_01995</name>
</gene>
<dbReference type="InterPro" id="IPR011004">
    <property type="entry name" value="Trimer_LpxA-like_sf"/>
</dbReference>
<dbReference type="SUPFAM" id="SSF51161">
    <property type="entry name" value="Trimeric LpxA-like enzymes"/>
    <property type="match status" value="1"/>
</dbReference>
<dbReference type="EMBL" id="LZDD01000001">
    <property type="protein sequence ID" value="OJF73030.1"/>
    <property type="molecule type" value="Genomic_DNA"/>
</dbReference>
<dbReference type="STRING" id="1856638.A9Q68_01995"/>
<dbReference type="InterPro" id="IPR051159">
    <property type="entry name" value="Hexapeptide_acetyltransf"/>
</dbReference>
<dbReference type="Pfam" id="PF00132">
    <property type="entry name" value="Hexapep"/>
    <property type="match status" value="1"/>
</dbReference>
<dbReference type="CDD" id="cd04647">
    <property type="entry name" value="LbH_MAT_like"/>
    <property type="match status" value="1"/>
</dbReference>
<comment type="caution">
    <text evidence="3">The sequence shown here is derived from an EMBL/GenBank/DDBJ whole genome shotgun (WGS) entry which is preliminary data.</text>
</comment>